<feature type="non-terminal residue" evidence="3">
    <location>
        <position position="1"/>
    </location>
</feature>
<feature type="compositionally biased region" description="Polar residues" evidence="1">
    <location>
        <begin position="203"/>
        <end position="224"/>
    </location>
</feature>
<feature type="compositionally biased region" description="Polar residues" evidence="1">
    <location>
        <begin position="52"/>
        <end position="65"/>
    </location>
</feature>
<reference evidence="3" key="1">
    <citation type="submission" date="2025-08" db="UniProtKB">
        <authorList>
            <consortium name="RefSeq"/>
        </authorList>
    </citation>
    <scope>IDENTIFICATION</scope>
</reference>
<evidence type="ECO:0000313" key="2">
    <source>
        <dbReference type="Proteomes" id="UP001652624"/>
    </source>
</evidence>
<keyword evidence="2" id="KW-1185">Reference proteome</keyword>
<dbReference type="PANTHER" id="PTHR38493">
    <property type="entry name" value="CHROMOSOME 1 OPEN READING FRAME 167"/>
    <property type="match status" value="1"/>
</dbReference>
<protein>
    <submittedName>
        <fullName evidence="3">Uncharacterized protein C1orf167 homolog</fullName>
    </submittedName>
</protein>
<evidence type="ECO:0000313" key="3">
    <source>
        <dbReference type="RefSeq" id="XP_060040249.1"/>
    </source>
</evidence>
<dbReference type="Pfam" id="PF15736">
    <property type="entry name" value="DUF4684"/>
    <property type="match status" value="1"/>
</dbReference>
<sequence>SQRLLKSPAVGLGSEHLQAFPGTALHREPNPVQTNLPLCPRPGLPLKELADQRSSSGFLQQSNLDSPARRAPGRARDSALQQSNLGMRETSWAARGAPASPHPWPQATAWGPPLPRGPLASSACRLRPSPAYPGAAAFSERSWPDSRPFCELGSWTSRLEGEPLTLEDLAAPVHSWPQGAMHQLVASMQHLELQVARLGCGGQASQEATGSPRQNPQIRENQPSRPLGAVWAERKKHCAQPREAAGPPETHGVQAGPSVWEAGCQLELEGLPVSLHTQTASLRTPSRRLLSRCFRAWRHLAQRWQAVAAAQAQGRQYLLCQGLRAPCWALWLREAHLEEARAQHMQALLAQSFQKVRGEGFSFFFSLHPSRCFWTWCWFLQRQRPKYQECLTGCWAGNLRWHLQLWVRTKQLRALDGARVTQLSLAYLLLREGGPLHLSPWRGPAQGPEMVTPPQMTGQGTLQPACWRLAFCQVLLLWKVRLSQRRRATSQGLAYPRAQRAPGATALPETLLRSFLGAARRWQQRQCLLLWWARLQQIQGTVSWHQCSWQRRVLLGWKLWATTQGARMELAAVGLGVKLQGLWRQWLSQQWQAEQGGLGAGRSQMGGALQHRHACLRKQQCLQAQYQRWVQAAAQRRCSEAGPERLQLQRQVGLGGCGFIPTLFQAWRGAVGGRRAPRAKSLALQETRDGVTQACLGHWRGLEQEGQAQLVSGVWQLALGWSRETHPQGPEKAKAQARLALCWAPWLYESQLHQLSRARAARKLSTR</sequence>
<feature type="region of interest" description="Disordered" evidence="1">
    <location>
        <begin position="22"/>
        <end position="84"/>
    </location>
</feature>
<dbReference type="RefSeq" id="XP_060040249.1">
    <property type="nucleotide sequence ID" value="XM_060184266.1"/>
</dbReference>
<gene>
    <name evidence="3" type="primary">CUNH1orf167</name>
</gene>
<accession>A0ABM3WUJ8</accession>
<dbReference type="InterPro" id="IPR031473">
    <property type="entry name" value="DUF4684"/>
</dbReference>
<evidence type="ECO:0000256" key="1">
    <source>
        <dbReference type="SAM" id="MobiDB-lite"/>
    </source>
</evidence>
<organism evidence="2 3">
    <name type="scientific">Erinaceus europaeus</name>
    <name type="common">Western European hedgehog</name>
    <dbReference type="NCBI Taxonomy" id="9365"/>
    <lineage>
        <taxon>Eukaryota</taxon>
        <taxon>Metazoa</taxon>
        <taxon>Chordata</taxon>
        <taxon>Craniata</taxon>
        <taxon>Vertebrata</taxon>
        <taxon>Euteleostomi</taxon>
        <taxon>Mammalia</taxon>
        <taxon>Eutheria</taxon>
        <taxon>Laurasiatheria</taxon>
        <taxon>Eulipotyphla</taxon>
        <taxon>Erinaceidae</taxon>
        <taxon>Erinaceinae</taxon>
        <taxon>Erinaceus</taxon>
    </lineage>
</organism>
<feature type="region of interest" description="Disordered" evidence="1">
    <location>
        <begin position="202"/>
        <end position="226"/>
    </location>
</feature>
<dbReference type="Proteomes" id="UP001652624">
    <property type="component" value="Unplaced"/>
</dbReference>
<dbReference type="PANTHER" id="PTHR38493:SF1">
    <property type="entry name" value="SFI1 SPINDLE BODY DOMAIN-CONTAINING PROTEIN"/>
    <property type="match status" value="1"/>
</dbReference>
<name>A0ABM3WUJ8_ERIEU</name>
<dbReference type="GeneID" id="132536425"/>
<proteinExistence type="predicted"/>